<reference evidence="3" key="1">
    <citation type="submission" date="2015-07" db="EMBL/GenBank/DDBJ databases">
        <title>Near-Complete Genome Sequence of the Cellulolytic Bacterium Bacteroides (Pseudobacteroides) cellulosolvens ATCC 35603.</title>
        <authorList>
            <person name="Dassa B."/>
            <person name="Utturkar S.M."/>
            <person name="Klingeman D.M."/>
            <person name="Hurt R.A."/>
            <person name="Keller M."/>
            <person name="Xu J."/>
            <person name="Reddy Y.H.K."/>
            <person name="Borovok I."/>
            <person name="Grinberg I.R."/>
            <person name="Lamed R."/>
            <person name="Zhivin O."/>
            <person name="Bayer E.A."/>
            <person name="Brown S.D."/>
        </authorList>
    </citation>
    <scope>NUCLEOTIDE SEQUENCE [LARGE SCALE GENOMIC DNA]</scope>
    <source>
        <strain evidence="3">DSM 2933</strain>
    </source>
</reference>
<keyword evidence="3" id="KW-1185">Reference proteome</keyword>
<evidence type="ECO:0000313" key="2">
    <source>
        <dbReference type="EMBL" id="KNY29231.1"/>
    </source>
</evidence>
<organism evidence="2 3">
    <name type="scientific">Pseudobacteroides cellulosolvens ATCC 35603 = DSM 2933</name>
    <dbReference type="NCBI Taxonomy" id="398512"/>
    <lineage>
        <taxon>Bacteria</taxon>
        <taxon>Bacillati</taxon>
        <taxon>Bacillota</taxon>
        <taxon>Clostridia</taxon>
        <taxon>Eubacteriales</taxon>
        <taxon>Oscillospiraceae</taxon>
        <taxon>Pseudobacteroides</taxon>
    </lineage>
</organism>
<dbReference type="EMBL" id="LGTC01000001">
    <property type="protein sequence ID" value="KNY29231.1"/>
    <property type="molecule type" value="Genomic_DNA"/>
</dbReference>
<dbReference type="RefSeq" id="WP_036944405.1">
    <property type="nucleotide sequence ID" value="NZ_JQKC01000028.1"/>
</dbReference>
<proteinExistence type="predicted"/>
<feature type="signal peptide" evidence="1">
    <location>
        <begin position="1"/>
        <end position="21"/>
    </location>
</feature>
<accession>A0A0L6JTR9</accession>
<evidence type="ECO:0000256" key="1">
    <source>
        <dbReference type="SAM" id="SignalP"/>
    </source>
</evidence>
<evidence type="ECO:0000313" key="3">
    <source>
        <dbReference type="Proteomes" id="UP000036923"/>
    </source>
</evidence>
<dbReference type="Proteomes" id="UP000036923">
    <property type="component" value="Unassembled WGS sequence"/>
</dbReference>
<gene>
    <name evidence="2" type="ORF">Bccel_4505</name>
</gene>
<protein>
    <submittedName>
        <fullName evidence="2">Uncharacterized protein</fullName>
    </submittedName>
</protein>
<keyword evidence="1" id="KW-0732">Signal</keyword>
<comment type="caution">
    <text evidence="2">The sequence shown here is derived from an EMBL/GenBank/DDBJ whole genome shotgun (WGS) entry which is preliminary data.</text>
</comment>
<feature type="chain" id="PRO_5039726260" evidence="1">
    <location>
        <begin position="22"/>
        <end position="74"/>
    </location>
</feature>
<sequence length="74" mass="8128" precursor="true">MKRLSAFLSFVILLTSLIGHQGISEHQASHIDVGERATIDAAFETLEMAIKNTGRNPSTINTNSRTQLKVRFGS</sequence>
<name>A0A0L6JTR9_9FIRM</name>
<dbReference type="AlphaFoldDB" id="A0A0L6JTR9"/>